<keyword evidence="3 5" id="KW-1133">Transmembrane helix</keyword>
<evidence type="ECO:0000256" key="1">
    <source>
        <dbReference type="ARBA" id="ARBA00004141"/>
    </source>
</evidence>
<feature type="domain" description="O-antigen ligase-related" evidence="6">
    <location>
        <begin position="153"/>
        <end position="282"/>
    </location>
</feature>
<sequence>MPVSKFLFFSVLGLSVCFLLQRFLYAEAIAMCPHIYALAAILIVYQLLFGYQSTSEESLTYFVGKLASFAIMILSIGTDFEFYLRRSTLPFSYVILALVILGWFVHRTSSISVNYYLFGFANRNAACTLSAIGFAGFLFAKDSHSKIDYLWMSILLVTVLVGGSRNALAMCVIFIFVRYGISMRLIAVMLTLAVIIAFVLPELGIRVTAFERLLGTISGEVPLDRIAQRQGTMMMIQERPWTGWGLASPIQGKALNISQFGAHNGYLTLIMYIGLPLGITFITVIIHGVIKRLRLLRFKDNALNYHIAVIFCILFGANQEDYLVGVNQISTNLFFVSFVVTGVYSYYLRNDLIEFNDEK</sequence>
<feature type="transmembrane region" description="Helical" evidence="5">
    <location>
        <begin position="269"/>
        <end position="290"/>
    </location>
</feature>
<keyword evidence="4 5" id="KW-0472">Membrane</keyword>
<dbReference type="RefSeq" id="WP_147513155.1">
    <property type="nucleotide sequence ID" value="NZ_CP102252.1"/>
</dbReference>
<feature type="transmembrane region" description="Helical" evidence="5">
    <location>
        <begin position="151"/>
        <end position="177"/>
    </location>
</feature>
<feature type="transmembrane region" description="Helical" evidence="5">
    <location>
        <begin position="302"/>
        <end position="317"/>
    </location>
</feature>
<dbReference type="Pfam" id="PF04932">
    <property type="entry name" value="Wzy_C"/>
    <property type="match status" value="1"/>
</dbReference>
<evidence type="ECO:0000313" key="7">
    <source>
        <dbReference type="EMBL" id="UWN65154.1"/>
    </source>
</evidence>
<comment type="subcellular location">
    <subcellularLocation>
        <location evidence="1">Membrane</location>
        <topology evidence="1">Multi-pass membrane protein</topology>
    </subcellularLocation>
</comment>
<dbReference type="EMBL" id="CP102252">
    <property type="protein sequence ID" value="UWN65154.1"/>
    <property type="molecule type" value="Genomic_DNA"/>
</dbReference>
<keyword evidence="7" id="KW-0436">Ligase</keyword>
<dbReference type="GO" id="GO:0016874">
    <property type="term" value="F:ligase activity"/>
    <property type="evidence" value="ECO:0007669"/>
    <property type="project" value="UniProtKB-KW"/>
</dbReference>
<feature type="transmembrane region" description="Helical" evidence="5">
    <location>
        <begin position="89"/>
        <end position="105"/>
    </location>
</feature>
<evidence type="ECO:0000313" key="8">
    <source>
        <dbReference type="Proteomes" id="UP001058267"/>
    </source>
</evidence>
<feature type="transmembrane region" description="Helical" evidence="5">
    <location>
        <begin position="117"/>
        <end position="139"/>
    </location>
</feature>
<evidence type="ECO:0000256" key="5">
    <source>
        <dbReference type="SAM" id="Phobius"/>
    </source>
</evidence>
<feature type="transmembrane region" description="Helical" evidence="5">
    <location>
        <begin position="184"/>
        <end position="205"/>
    </location>
</feature>
<reference evidence="7" key="1">
    <citation type="journal article" date="2022" name="Cell">
        <title>Design, construction, and in vivo augmentation of a complex gut microbiome.</title>
        <authorList>
            <person name="Cheng A.G."/>
            <person name="Ho P.Y."/>
            <person name="Aranda-Diaz A."/>
            <person name="Jain S."/>
            <person name="Yu F.B."/>
            <person name="Meng X."/>
            <person name="Wang M."/>
            <person name="Iakiviak M."/>
            <person name="Nagashima K."/>
            <person name="Zhao A."/>
            <person name="Murugkar P."/>
            <person name="Patil A."/>
            <person name="Atabakhsh K."/>
            <person name="Weakley A."/>
            <person name="Yan J."/>
            <person name="Brumbaugh A.R."/>
            <person name="Higginbottom S."/>
            <person name="Dimas A."/>
            <person name="Shiver A.L."/>
            <person name="Deutschbauer A."/>
            <person name="Neff N."/>
            <person name="Sonnenburg J.L."/>
            <person name="Huang K.C."/>
            <person name="Fischbach M.A."/>
        </authorList>
    </citation>
    <scope>NUCLEOTIDE SEQUENCE</scope>
    <source>
        <strain evidence="7">JC50</strain>
    </source>
</reference>
<keyword evidence="2 5" id="KW-0812">Transmembrane</keyword>
<feature type="transmembrane region" description="Helical" evidence="5">
    <location>
        <begin position="329"/>
        <end position="348"/>
    </location>
</feature>
<organism evidence="7 8">
    <name type="scientific">Alistipes senegalensis JC50</name>
    <dbReference type="NCBI Taxonomy" id="1033732"/>
    <lineage>
        <taxon>Bacteria</taxon>
        <taxon>Pseudomonadati</taxon>
        <taxon>Bacteroidota</taxon>
        <taxon>Bacteroidia</taxon>
        <taxon>Bacteroidales</taxon>
        <taxon>Rikenellaceae</taxon>
        <taxon>Alistipes</taxon>
    </lineage>
</organism>
<name>A0ABY5V886_9BACT</name>
<dbReference type="Proteomes" id="UP001058267">
    <property type="component" value="Chromosome"/>
</dbReference>
<feature type="transmembrane region" description="Helical" evidence="5">
    <location>
        <begin position="36"/>
        <end position="52"/>
    </location>
</feature>
<protein>
    <submittedName>
        <fullName evidence="7">O-antigen ligase family protein</fullName>
    </submittedName>
</protein>
<evidence type="ECO:0000256" key="4">
    <source>
        <dbReference type="ARBA" id="ARBA00023136"/>
    </source>
</evidence>
<proteinExistence type="predicted"/>
<evidence type="ECO:0000259" key="6">
    <source>
        <dbReference type="Pfam" id="PF04932"/>
    </source>
</evidence>
<evidence type="ECO:0000256" key="3">
    <source>
        <dbReference type="ARBA" id="ARBA00022989"/>
    </source>
</evidence>
<gene>
    <name evidence="7" type="ORF">NQ519_15680</name>
</gene>
<accession>A0ABY5V886</accession>
<evidence type="ECO:0000256" key="2">
    <source>
        <dbReference type="ARBA" id="ARBA00022692"/>
    </source>
</evidence>
<keyword evidence="8" id="KW-1185">Reference proteome</keyword>
<dbReference type="InterPro" id="IPR007016">
    <property type="entry name" value="O-antigen_ligase-rel_domated"/>
</dbReference>
<feature type="transmembrane region" description="Helical" evidence="5">
    <location>
        <begin position="59"/>
        <end position="77"/>
    </location>
</feature>